<sequence>MCGIRGVSSVEGDRLARLLGVQRVRCLDRYLGLPSFDTRNKEHQFRMLKEHIWNKIKGWRGQLLSAGGNEVLIRAVVKSIPTYSMSLFKLPKGFLNVLQVLCNRFWWGSTELNKKLHWESWGKPCTCEDEGALGFRNFLVFNRALLAKQIWRLEKLLGTLVAQVLKSNYFPSCSVLGNEVKKKGSFL</sequence>
<dbReference type="PANTHER" id="PTHR33116:SF86">
    <property type="entry name" value="REVERSE TRANSCRIPTASE DOMAIN-CONTAINING PROTEIN"/>
    <property type="match status" value="1"/>
</dbReference>
<gene>
    <name evidence="1" type="ORF">Dsin_011797</name>
</gene>
<reference evidence="1" key="1">
    <citation type="journal article" date="2023" name="Plant J.">
        <title>Genome sequences and population genomics provide insights into the demographic history, inbreeding, and mutation load of two 'living fossil' tree species of Dipteronia.</title>
        <authorList>
            <person name="Feng Y."/>
            <person name="Comes H.P."/>
            <person name="Chen J."/>
            <person name="Zhu S."/>
            <person name="Lu R."/>
            <person name="Zhang X."/>
            <person name="Li P."/>
            <person name="Qiu J."/>
            <person name="Olsen K.M."/>
            <person name="Qiu Y."/>
        </authorList>
    </citation>
    <scope>NUCLEOTIDE SEQUENCE</scope>
    <source>
        <strain evidence="1">NBL</strain>
    </source>
</reference>
<dbReference type="Proteomes" id="UP001281410">
    <property type="component" value="Unassembled WGS sequence"/>
</dbReference>
<dbReference type="PANTHER" id="PTHR33116">
    <property type="entry name" value="REVERSE TRANSCRIPTASE ZINC-BINDING DOMAIN-CONTAINING PROTEIN-RELATED-RELATED"/>
    <property type="match status" value="1"/>
</dbReference>
<accession>A0AAE0AI61</accession>
<evidence type="ECO:0000313" key="1">
    <source>
        <dbReference type="EMBL" id="KAK3217827.1"/>
    </source>
</evidence>
<proteinExistence type="predicted"/>
<dbReference type="AlphaFoldDB" id="A0AAE0AI61"/>
<dbReference type="EMBL" id="JANJYJ010000004">
    <property type="protein sequence ID" value="KAK3217827.1"/>
    <property type="molecule type" value="Genomic_DNA"/>
</dbReference>
<keyword evidence="2" id="KW-1185">Reference proteome</keyword>
<comment type="caution">
    <text evidence="1">The sequence shown here is derived from an EMBL/GenBank/DDBJ whole genome shotgun (WGS) entry which is preliminary data.</text>
</comment>
<name>A0AAE0AI61_9ROSI</name>
<evidence type="ECO:0000313" key="2">
    <source>
        <dbReference type="Proteomes" id="UP001281410"/>
    </source>
</evidence>
<organism evidence="1 2">
    <name type="scientific">Dipteronia sinensis</name>
    <dbReference type="NCBI Taxonomy" id="43782"/>
    <lineage>
        <taxon>Eukaryota</taxon>
        <taxon>Viridiplantae</taxon>
        <taxon>Streptophyta</taxon>
        <taxon>Embryophyta</taxon>
        <taxon>Tracheophyta</taxon>
        <taxon>Spermatophyta</taxon>
        <taxon>Magnoliopsida</taxon>
        <taxon>eudicotyledons</taxon>
        <taxon>Gunneridae</taxon>
        <taxon>Pentapetalae</taxon>
        <taxon>rosids</taxon>
        <taxon>malvids</taxon>
        <taxon>Sapindales</taxon>
        <taxon>Sapindaceae</taxon>
        <taxon>Hippocastanoideae</taxon>
        <taxon>Acereae</taxon>
        <taxon>Dipteronia</taxon>
    </lineage>
</organism>
<protein>
    <submittedName>
        <fullName evidence="1">Uncharacterized protein</fullName>
    </submittedName>
</protein>